<dbReference type="Gene3D" id="2.160.10.10">
    <property type="entry name" value="Hexapeptide repeat proteins"/>
    <property type="match status" value="1"/>
</dbReference>
<accession>A0A9D1CVW7</accession>
<reference evidence="1" key="1">
    <citation type="submission" date="2020-10" db="EMBL/GenBank/DDBJ databases">
        <authorList>
            <person name="Gilroy R."/>
        </authorList>
    </citation>
    <scope>NUCLEOTIDE SEQUENCE</scope>
    <source>
        <strain evidence="1">ChiSjej1B19-3389</strain>
    </source>
</reference>
<dbReference type="PANTHER" id="PTHR43300:SF11">
    <property type="entry name" value="ACETYLTRANSFERASE RV3034C-RELATED"/>
    <property type="match status" value="1"/>
</dbReference>
<sequence length="174" mass="19196">MLGRIKRLFIKPKSQIEYLRENGCKIGRNVDLVNSKIDACHPFLITIGDNVTITNSTVLAHDASTKKTLGYSKVGRVTIGNDVFIGYGSVILPNTKIGNKVIVGAGTVVAKDVPDNVVIAGNPWRVLCTFDAYMEKNRAQMQTAPVYNTLFTEKTPQEKEAMFRELDGKTGYDL</sequence>
<evidence type="ECO:0000313" key="1">
    <source>
        <dbReference type="EMBL" id="HIQ80885.1"/>
    </source>
</evidence>
<organism evidence="1 2">
    <name type="scientific">Candidatus Scatavimonas merdigallinarum</name>
    <dbReference type="NCBI Taxonomy" id="2840914"/>
    <lineage>
        <taxon>Bacteria</taxon>
        <taxon>Bacillati</taxon>
        <taxon>Bacillota</taxon>
        <taxon>Clostridia</taxon>
        <taxon>Eubacteriales</taxon>
        <taxon>Oscillospiraceae</taxon>
        <taxon>Oscillospiraceae incertae sedis</taxon>
        <taxon>Candidatus Scatavimonas</taxon>
    </lineage>
</organism>
<keyword evidence="1" id="KW-0012">Acyltransferase</keyword>
<dbReference type="EMBL" id="DVFW01000028">
    <property type="protein sequence ID" value="HIQ80885.1"/>
    <property type="molecule type" value="Genomic_DNA"/>
</dbReference>
<reference evidence="1" key="2">
    <citation type="journal article" date="2021" name="PeerJ">
        <title>Extensive microbial diversity within the chicken gut microbiome revealed by metagenomics and culture.</title>
        <authorList>
            <person name="Gilroy R."/>
            <person name="Ravi A."/>
            <person name="Getino M."/>
            <person name="Pursley I."/>
            <person name="Horton D.L."/>
            <person name="Alikhan N.F."/>
            <person name="Baker D."/>
            <person name="Gharbi K."/>
            <person name="Hall N."/>
            <person name="Watson M."/>
            <person name="Adriaenssens E.M."/>
            <person name="Foster-Nyarko E."/>
            <person name="Jarju S."/>
            <person name="Secka A."/>
            <person name="Antonio M."/>
            <person name="Oren A."/>
            <person name="Chaudhuri R.R."/>
            <person name="La Ragione R."/>
            <person name="Hildebrand F."/>
            <person name="Pallen M.J."/>
        </authorList>
    </citation>
    <scope>NUCLEOTIDE SEQUENCE</scope>
    <source>
        <strain evidence="1">ChiSjej1B19-3389</strain>
    </source>
</reference>
<dbReference type="InterPro" id="IPR050179">
    <property type="entry name" value="Trans_hexapeptide_repeat"/>
</dbReference>
<dbReference type="InterPro" id="IPR011004">
    <property type="entry name" value="Trimer_LpxA-like_sf"/>
</dbReference>
<comment type="caution">
    <text evidence="1">The sequence shown here is derived from an EMBL/GenBank/DDBJ whole genome shotgun (WGS) entry which is preliminary data.</text>
</comment>
<name>A0A9D1CVW7_9FIRM</name>
<keyword evidence="1" id="KW-0808">Transferase</keyword>
<proteinExistence type="predicted"/>
<dbReference type="InterPro" id="IPR001451">
    <property type="entry name" value="Hexapep"/>
</dbReference>
<dbReference type="PANTHER" id="PTHR43300">
    <property type="entry name" value="ACETYLTRANSFERASE"/>
    <property type="match status" value="1"/>
</dbReference>
<evidence type="ECO:0000313" key="2">
    <source>
        <dbReference type="Proteomes" id="UP000886787"/>
    </source>
</evidence>
<dbReference type="CDD" id="cd04647">
    <property type="entry name" value="LbH_MAT_like"/>
    <property type="match status" value="1"/>
</dbReference>
<dbReference type="AlphaFoldDB" id="A0A9D1CVW7"/>
<protein>
    <submittedName>
        <fullName evidence="1">Acyltransferase</fullName>
    </submittedName>
</protein>
<gene>
    <name evidence="1" type="ORF">IAD32_06335</name>
</gene>
<dbReference type="Proteomes" id="UP000886787">
    <property type="component" value="Unassembled WGS sequence"/>
</dbReference>
<dbReference type="Pfam" id="PF00132">
    <property type="entry name" value="Hexapep"/>
    <property type="match status" value="1"/>
</dbReference>
<dbReference type="GO" id="GO:0016746">
    <property type="term" value="F:acyltransferase activity"/>
    <property type="evidence" value="ECO:0007669"/>
    <property type="project" value="UniProtKB-KW"/>
</dbReference>
<dbReference type="SUPFAM" id="SSF51161">
    <property type="entry name" value="Trimeric LpxA-like enzymes"/>
    <property type="match status" value="1"/>
</dbReference>